<feature type="region of interest" description="Disordered" evidence="2">
    <location>
        <begin position="113"/>
        <end position="200"/>
    </location>
</feature>
<dbReference type="EMBL" id="CAJPDR010000287">
    <property type="protein sequence ID" value="CAF9930527.1"/>
    <property type="molecule type" value="Genomic_DNA"/>
</dbReference>
<evidence type="ECO:0008006" key="5">
    <source>
        <dbReference type="Google" id="ProtNLM"/>
    </source>
</evidence>
<accession>A0A8H3FWU5</accession>
<proteinExistence type="inferred from homology"/>
<feature type="compositionally biased region" description="Basic and acidic residues" evidence="2">
    <location>
        <begin position="152"/>
        <end position="176"/>
    </location>
</feature>
<dbReference type="PANTHER" id="PTHR32470:SF2">
    <property type="entry name" value="NADH DEHYDROGENASE [UBIQUINONE] 1 ALPHA SUBCOMPLEX ASSEMBLY FACTOR 2"/>
    <property type="match status" value="1"/>
</dbReference>
<evidence type="ECO:0000313" key="3">
    <source>
        <dbReference type="EMBL" id="CAF9930527.1"/>
    </source>
</evidence>
<comment type="caution">
    <text evidence="3">The sequence shown here is derived from an EMBL/GenBank/DDBJ whole genome shotgun (WGS) entry which is preliminary data.</text>
</comment>
<evidence type="ECO:0000313" key="4">
    <source>
        <dbReference type="Proteomes" id="UP000664203"/>
    </source>
</evidence>
<reference evidence="3" key="1">
    <citation type="submission" date="2021-03" db="EMBL/GenBank/DDBJ databases">
        <authorList>
            <person name="Tagirdzhanova G."/>
        </authorList>
    </citation>
    <scope>NUCLEOTIDE SEQUENCE</scope>
</reference>
<dbReference type="GO" id="GO:0005739">
    <property type="term" value="C:mitochondrion"/>
    <property type="evidence" value="ECO:0007669"/>
    <property type="project" value="TreeGrafter"/>
</dbReference>
<keyword evidence="4" id="KW-1185">Reference proteome</keyword>
<protein>
    <recommendedName>
        <fullName evidence="5">NADH dehydrogenase [ubiquinone] 1 alpha subcomplex subunit</fullName>
    </recommendedName>
</protein>
<evidence type="ECO:0000256" key="2">
    <source>
        <dbReference type="SAM" id="MobiDB-lite"/>
    </source>
</evidence>
<organism evidence="3 4">
    <name type="scientific">Alectoria fallacina</name>
    <dbReference type="NCBI Taxonomy" id="1903189"/>
    <lineage>
        <taxon>Eukaryota</taxon>
        <taxon>Fungi</taxon>
        <taxon>Dikarya</taxon>
        <taxon>Ascomycota</taxon>
        <taxon>Pezizomycotina</taxon>
        <taxon>Lecanoromycetes</taxon>
        <taxon>OSLEUM clade</taxon>
        <taxon>Lecanoromycetidae</taxon>
        <taxon>Lecanorales</taxon>
        <taxon>Lecanorineae</taxon>
        <taxon>Parmeliaceae</taxon>
        <taxon>Alectoria</taxon>
    </lineage>
</organism>
<name>A0A8H3FWU5_9LECA</name>
<evidence type="ECO:0000256" key="1">
    <source>
        <dbReference type="ARBA" id="ARBA00007355"/>
    </source>
</evidence>
<dbReference type="GO" id="GO:0045271">
    <property type="term" value="C:respiratory chain complex I"/>
    <property type="evidence" value="ECO:0007669"/>
    <property type="project" value="InterPro"/>
</dbReference>
<gene>
    <name evidence="3" type="ORF">ALECFALPRED_004630</name>
</gene>
<dbReference type="GO" id="GO:0032981">
    <property type="term" value="P:mitochondrial respiratory chain complex I assembly"/>
    <property type="evidence" value="ECO:0007669"/>
    <property type="project" value="TreeGrafter"/>
</dbReference>
<dbReference type="InterPro" id="IPR052618">
    <property type="entry name" value="ComplexI_NDUFA12"/>
</dbReference>
<dbReference type="Proteomes" id="UP000664203">
    <property type="component" value="Unassembled WGS sequence"/>
</dbReference>
<comment type="similarity">
    <text evidence="1">Belongs to the complex I NDUFA12 subunit family.</text>
</comment>
<sequence length="200" mass="23003">MSAPLSSPFTTIWQKWKTLKFPWRRRWLAGTDLNGNTFWYFKPSLAFTRPRRILQNNPNIPYSDIEISPSWHQWLRGTRPTPPSLPEQIQDVQRQRDLKHLAAAADARWAAKPSVLDKPSRGNLELGVGDGEAEGTMGKRWEEGQRTGSGETVEKERSEGKKRDRGEQMRKGKENPWARQKGSAGEEWQPEAWSPGPMKR</sequence>
<dbReference type="AlphaFoldDB" id="A0A8H3FWU5"/>
<dbReference type="InterPro" id="IPR007763">
    <property type="entry name" value="NDUFA12"/>
</dbReference>
<dbReference type="OrthoDB" id="10255576at2759"/>
<dbReference type="PANTHER" id="PTHR32470">
    <property type="entry name" value="ADH DEHYDROGENASE [UBIQUINONE] 1 ALPHA SUBCOMPLEX ASSEMBLY FACTOR 2"/>
    <property type="match status" value="1"/>
</dbReference>
<dbReference type="Pfam" id="PF05071">
    <property type="entry name" value="NDUFA12"/>
    <property type="match status" value="1"/>
</dbReference>